<protein>
    <submittedName>
        <fullName evidence="2">ATP-binding protein</fullName>
    </submittedName>
</protein>
<sequence>MAGSGQHVVAMVRSYAAGDDENFYSVALQVAAREAKAGHHVLANDIKNAVDTSRESKTLCQVTTLAQPRGELSELVEATYPEVRLNELVVAPGLLSQIKQVLAEQRQRKKLLDYGFVPAHRLLLEGPPGTGKTMTAAVIACELGIPMFTIRLDSLLSKFMGETAGKLRLVFDAVSRNRAVYFFDEFDALGADRGGNDVGEARRILSSFLVFLEQASNESIVIAATNHRDFLDYALFRRFDAVLTYGLPDVRQAVTVMKARLGGLAAGISLAGLGEYTSGLSHAELVKAAEVAAKTVLLRGERQVGRADLVDALVARRAARRA</sequence>
<dbReference type="CDD" id="cd19481">
    <property type="entry name" value="RecA-like_protease"/>
    <property type="match status" value="1"/>
</dbReference>
<dbReference type="PANTHER" id="PTHR23077">
    <property type="entry name" value="AAA-FAMILY ATPASE"/>
    <property type="match status" value="1"/>
</dbReference>
<evidence type="ECO:0000259" key="1">
    <source>
        <dbReference type="SMART" id="SM00382"/>
    </source>
</evidence>
<evidence type="ECO:0000313" key="3">
    <source>
        <dbReference type="EMBL" id="NMW64137.1"/>
    </source>
</evidence>
<dbReference type="PANTHER" id="PTHR23077:SF198">
    <property type="entry name" value="ATP-DEPENDENT ZINC METALLOPROTEASE FTSH"/>
    <property type="match status" value="1"/>
</dbReference>
<keyword evidence="2" id="KW-0067">ATP-binding</keyword>
<dbReference type="EMBL" id="JABCUS010000011">
    <property type="protein sequence ID" value="NMX03495.1"/>
    <property type="molecule type" value="Genomic_DNA"/>
</dbReference>
<dbReference type="Proteomes" id="UP001209486">
    <property type="component" value="Unassembled WGS sequence"/>
</dbReference>
<dbReference type="InterPro" id="IPR050168">
    <property type="entry name" value="AAA_ATPase_domain"/>
</dbReference>
<evidence type="ECO:0000313" key="2">
    <source>
        <dbReference type="EMBL" id="MCU9967853.1"/>
    </source>
</evidence>
<dbReference type="Gene3D" id="3.40.50.300">
    <property type="entry name" value="P-loop containing nucleotide triphosphate hydrolases"/>
    <property type="match status" value="1"/>
</dbReference>
<dbReference type="SMART" id="SM00382">
    <property type="entry name" value="AAA"/>
    <property type="match status" value="1"/>
</dbReference>
<reference evidence="5 6" key="2">
    <citation type="submission" date="2020-04" db="EMBL/GenBank/DDBJ databases">
        <title>Antimicrobial susceptibility and clonality of vaginal-derived multi-drug resistant Mobiluncus isolates in China.</title>
        <authorList>
            <person name="Zhang X."/>
        </authorList>
    </citation>
    <scope>NUCLEOTIDE SEQUENCE [LARGE SCALE GENOMIC DNA]</scope>
    <source>
        <strain evidence="4 5">12</strain>
        <strain evidence="3 6">13</strain>
    </source>
</reference>
<dbReference type="EMBL" id="VSZY01000001">
    <property type="protein sequence ID" value="MCU9967853.1"/>
    <property type="molecule type" value="Genomic_DNA"/>
</dbReference>
<evidence type="ECO:0000313" key="6">
    <source>
        <dbReference type="Proteomes" id="UP000578252"/>
    </source>
</evidence>
<dbReference type="AlphaFoldDB" id="A0A378PB95"/>
<dbReference type="GO" id="GO:0005524">
    <property type="term" value="F:ATP binding"/>
    <property type="evidence" value="ECO:0007669"/>
    <property type="project" value="UniProtKB-KW"/>
</dbReference>
<dbReference type="Proteomes" id="UP000578252">
    <property type="component" value="Unassembled WGS sequence"/>
</dbReference>
<dbReference type="Proteomes" id="UP000575397">
    <property type="component" value="Unassembled WGS sequence"/>
</dbReference>
<name>A0A378PB95_9ACTO</name>
<evidence type="ECO:0000313" key="4">
    <source>
        <dbReference type="EMBL" id="NMX03495.1"/>
    </source>
</evidence>
<keyword evidence="2" id="KW-0547">Nucleotide-binding</keyword>
<evidence type="ECO:0000313" key="5">
    <source>
        <dbReference type="Proteomes" id="UP000575397"/>
    </source>
</evidence>
<organism evidence="2 7">
    <name type="scientific">Mobiluncus mulieris</name>
    <dbReference type="NCBI Taxonomy" id="2052"/>
    <lineage>
        <taxon>Bacteria</taxon>
        <taxon>Bacillati</taxon>
        <taxon>Actinomycetota</taxon>
        <taxon>Actinomycetes</taxon>
        <taxon>Actinomycetales</taxon>
        <taxon>Actinomycetaceae</taxon>
        <taxon>Mobiluncus</taxon>
    </lineage>
</organism>
<dbReference type="Pfam" id="PF00004">
    <property type="entry name" value="AAA"/>
    <property type="match status" value="1"/>
</dbReference>
<dbReference type="InterPro" id="IPR003593">
    <property type="entry name" value="AAA+_ATPase"/>
</dbReference>
<dbReference type="GO" id="GO:0016887">
    <property type="term" value="F:ATP hydrolysis activity"/>
    <property type="evidence" value="ECO:0007669"/>
    <property type="project" value="InterPro"/>
</dbReference>
<gene>
    <name evidence="2" type="ORF">FYZ43_00125</name>
    <name evidence="4" type="ORF">HHJ77_06075</name>
    <name evidence="3" type="ORF">HHJ78_00925</name>
</gene>
<dbReference type="InterPro" id="IPR027417">
    <property type="entry name" value="P-loop_NTPase"/>
</dbReference>
<proteinExistence type="predicted"/>
<dbReference type="InterPro" id="IPR003959">
    <property type="entry name" value="ATPase_AAA_core"/>
</dbReference>
<evidence type="ECO:0000313" key="7">
    <source>
        <dbReference type="Proteomes" id="UP001209486"/>
    </source>
</evidence>
<comment type="caution">
    <text evidence="2">The sequence shown here is derived from an EMBL/GenBank/DDBJ whole genome shotgun (WGS) entry which is preliminary data.</text>
</comment>
<dbReference type="EMBL" id="JABCUR010000001">
    <property type="protein sequence ID" value="NMW64137.1"/>
    <property type="molecule type" value="Genomic_DNA"/>
</dbReference>
<dbReference type="RefSeq" id="WP_114989848.1">
    <property type="nucleotide sequence ID" value="NZ_JABCUR010000001.1"/>
</dbReference>
<dbReference type="SUPFAM" id="SSF52540">
    <property type="entry name" value="P-loop containing nucleoside triphosphate hydrolases"/>
    <property type="match status" value="1"/>
</dbReference>
<accession>A0A378PB95</accession>
<feature type="domain" description="AAA+ ATPase" evidence="1">
    <location>
        <begin position="118"/>
        <end position="249"/>
    </location>
</feature>
<reference evidence="2 7" key="1">
    <citation type="submission" date="2019-08" db="EMBL/GenBank/DDBJ databases">
        <title>Comparison of rpoB and gyrB Sequences from Mobiluncus Species and Development of a Multiplex PCR Method for Clinical Detection of Mobiluncus curtisii and Mobiluncus mulieris.</title>
        <authorList>
            <person name="Yang L."/>
            <person name="Shen Y."/>
            <person name="Xu G."/>
            <person name="Shu L.-B."/>
            <person name="Hu J."/>
            <person name="Zhang R."/>
            <person name="Wang Y."/>
            <person name="Zhou H.-W."/>
            <person name="Zhang X."/>
        </authorList>
    </citation>
    <scope>NUCLEOTIDE SEQUENCE [LARGE SCALE GENOMIC DNA]</scope>
    <source>
        <strain evidence="2 7">M26</strain>
    </source>
</reference>